<evidence type="ECO:0000256" key="1">
    <source>
        <dbReference type="SAM" id="Phobius"/>
    </source>
</evidence>
<accession>A0A375YRC4</accession>
<organism evidence="2 3">
    <name type="scientific">Mycolicibacterium parafortuitum</name>
    <name type="common">Mycobacterium parafortuitum</name>
    <dbReference type="NCBI Taxonomy" id="39692"/>
    <lineage>
        <taxon>Bacteria</taxon>
        <taxon>Bacillati</taxon>
        <taxon>Actinomycetota</taxon>
        <taxon>Actinomycetes</taxon>
        <taxon>Mycobacteriales</taxon>
        <taxon>Mycobacteriaceae</taxon>
        <taxon>Mycolicibacterium</taxon>
    </lineage>
</organism>
<feature type="transmembrane region" description="Helical" evidence="1">
    <location>
        <begin position="26"/>
        <end position="45"/>
    </location>
</feature>
<keyword evidence="1" id="KW-0472">Membrane</keyword>
<feature type="transmembrane region" description="Helical" evidence="1">
    <location>
        <begin position="51"/>
        <end position="71"/>
    </location>
</feature>
<dbReference type="Proteomes" id="UP000252008">
    <property type="component" value="Unassembled WGS sequence"/>
</dbReference>
<reference evidence="2 3" key="1">
    <citation type="submission" date="2018-05" db="EMBL/GenBank/DDBJ databases">
        <authorList>
            <consortium name="IHU Genomes"/>
        </authorList>
    </citation>
    <scope>NUCLEOTIDE SEQUENCE [LARGE SCALE GENOMIC DNA]</scope>
    <source>
        <strain evidence="2 3">P7335</strain>
    </source>
</reference>
<keyword evidence="3" id="KW-1185">Reference proteome</keyword>
<dbReference type="AlphaFoldDB" id="A0A375YRC4"/>
<dbReference type="RefSeq" id="WP_083144102.1">
    <property type="nucleotide sequence ID" value="NZ_MVID01000012.1"/>
</dbReference>
<dbReference type="EMBL" id="UEGS01000001">
    <property type="protein sequence ID" value="SRX83708.1"/>
    <property type="molecule type" value="Genomic_DNA"/>
</dbReference>
<sequence length="90" mass="9706">MTHTVEFPQVRDAVARETARETQRTWLTAVLAFAASMAMMLMSSPAHVAAWAYWTVSAIALVTALIVFVAAQHAWGQMVTSAQAAGVVED</sequence>
<keyword evidence="1" id="KW-1133">Transmembrane helix</keyword>
<name>A0A375YRC4_MYCPF</name>
<gene>
    <name evidence="2" type="ORF">MPP7335_05490</name>
</gene>
<protein>
    <submittedName>
        <fullName evidence="2">Uncharacterized protein</fullName>
    </submittedName>
</protein>
<dbReference type="STRING" id="39692.BST38_14920"/>
<evidence type="ECO:0000313" key="3">
    <source>
        <dbReference type="Proteomes" id="UP000252008"/>
    </source>
</evidence>
<evidence type="ECO:0000313" key="2">
    <source>
        <dbReference type="EMBL" id="SRX83708.1"/>
    </source>
</evidence>
<keyword evidence="1" id="KW-0812">Transmembrane</keyword>
<proteinExistence type="predicted"/>